<dbReference type="InterPro" id="IPR017871">
    <property type="entry name" value="ABC_transporter-like_CS"/>
</dbReference>
<dbReference type="Pfam" id="PF00005">
    <property type="entry name" value="ABC_tran"/>
    <property type="match status" value="2"/>
</dbReference>
<dbReference type="Gene3D" id="1.10.287.380">
    <property type="entry name" value="Valyl-tRNA synthetase, C-terminal domain"/>
    <property type="match status" value="1"/>
</dbReference>
<evidence type="ECO:0000256" key="5">
    <source>
        <dbReference type="SAM" id="MobiDB-lite"/>
    </source>
</evidence>
<keyword evidence="3" id="KW-0067">ATP-binding</keyword>
<reference evidence="7 8" key="1">
    <citation type="journal article" date="2014" name="Genome Announc.">
        <title>Complete Genome Sequence of Amino Acid-Utilizing Eubacterium acidaminophilum al-2 (DSM 3953).</title>
        <authorList>
            <person name="Poehlein A."/>
            <person name="Andreesen J.R."/>
            <person name="Daniel R."/>
        </authorList>
    </citation>
    <scope>NUCLEOTIDE SEQUENCE [LARGE SCALE GENOMIC DNA]</scope>
    <source>
        <strain evidence="7 8">DSM 3953</strain>
    </source>
</reference>
<dbReference type="PANTHER" id="PTHR42855">
    <property type="entry name" value="ABC TRANSPORTER ATP-BINDING SUBUNIT"/>
    <property type="match status" value="1"/>
</dbReference>
<dbReference type="Pfam" id="PF16326">
    <property type="entry name" value="ABC_tran_CTD"/>
    <property type="match status" value="1"/>
</dbReference>
<evidence type="ECO:0000256" key="2">
    <source>
        <dbReference type="ARBA" id="ARBA00022741"/>
    </source>
</evidence>
<keyword evidence="8" id="KW-1185">Reference proteome</keyword>
<evidence type="ECO:0000256" key="3">
    <source>
        <dbReference type="ARBA" id="ARBA00022840"/>
    </source>
</evidence>
<dbReference type="STRING" id="1286171.EAL2_c17630"/>
<evidence type="ECO:0000259" key="6">
    <source>
        <dbReference type="PROSITE" id="PS50893"/>
    </source>
</evidence>
<dbReference type="PROSITE" id="PS50893">
    <property type="entry name" value="ABC_TRANSPORTER_2"/>
    <property type="match status" value="2"/>
</dbReference>
<dbReference type="InterPro" id="IPR032524">
    <property type="entry name" value="ABC_tran_C"/>
</dbReference>
<dbReference type="FunFam" id="3.40.50.300:FF:000309">
    <property type="entry name" value="ABC transporter ATP-binding protein"/>
    <property type="match status" value="1"/>
</dbReference>
<dbReference type="FunFam" id="3.40.50.300:FF:000011">
    <property type="entry name" value="Putative ABC transporter ATP-binding component"/>
    <property type="match status" value="1"/>
</dbReference>
<feature type="compositionally biased region" description="Basic and acidic residues" evidence="5">
    <location>
        <begin position="550"/>
        <end position="571"/>
    </location>
</feature>
<protein>
    <submittedName>
        <fullName evidence="7">ATPase components of ABC transporter YdiF</fullName>
    </submittedName>
</protein>
<dbReference type="GO" id="GO:0016887">
    <property type="term" value="F:ATP hydrolysis activity"/>
    <property type="evidence" value="ECO:0007669"/>
    <property type="project" value="InterPro"/>
</dbReference>
<dbReference type="GO" id="GO:0003677">
    <property type="term" value="F:DNA binding"/>
    <property type="evidence" value="ECO:0007669"/>
    <property type="project" value="InterPro"/>
</dbReference>
<dbReference type="SMART" id="SM00382">
    <property type="entry name" value="AAA"/>
    <property type="match status" value="2"/>
</dbReference>
<dbReference type="InterPro" id="IPR032781">
    <property type="entry name" value="ABC_tran_Xtn"/>
</dbReference>
<dbReference type="InterPro" id="IPR051309">
    <property type="entry name" value="ABCF_ATPase"/>
</dbReference>
<keyword evidence="1" id="KW-0677">Repeat</keyword>
<dbReference type="eggNOG" id="COG0488">
    <property type="taxonomic scope" value="Bacteria"/>
</dbReference>
<sequence length="638" mass="72710">MIVLSCKNISKSFGIDVILKDISFSINDGERIGLVGINGSGKSTLFRILAGIYEPDSGEIFVSKQNNIGYLEQTAEFESESTVYEETLSVFSDLIAEEASLRELEHEISAEGKNGHTQKLDMLMKDYSSRLDEFNKKNGYSYKSEVKGILKGLGFDESEFDKPASILSGGEKTRVLLAKLLLKKPEILLLDEPTNHLDINAVEWLETFIKQYFGTVIIVSHDRYFLDQTVSNVFELSGTSLKKYSGNYSYYVSKKAQEGELEIKQYEEAQSEIKRQKEIAQRLKGYGNEKFVKRARSREKVIEKLEEPEKPLLYSKKAKMHFEAAAQSGKDVLHARGLSMAYESNLLFENLSFDIYRGERVALIGPNGKGKSTLFKILCSKENAISGEFSMGTNVSLGYYDQQQENIDNGKSVIDEIWDSNEGFTQTQVRTYLGVFLFEGDDVFKPISSLSGGEKARVSLLKLMLSKSNFLLLDEPTNHLDIDSKEVLEDALLGYDGTIFVISHDRYFLNKIADRIIVLEDGGYSEYLGNYDYYHEKKRMLEEMSAIEESPEKTKTQLRDEKKKQKEKQVETKRLEKERAALEEEIMDIEESIGELDVLMCSEEVYSNPEKSREINLSKSNLENRLASLYERWEELSE</sequence>
<evidence type="ECO:0000313" key="8">
    <source>
        <dbReference type="Proteomes" id="UP000019591"/>
    </source>
</evidence>
<evidence type="ECO:0000256" key="4">
    <source>
        <dbReference type="SAM" id="Coils"/>
    </source>
</evidence>
<dbReference type="PATRIC" id="fig|1286171.3.peg.1722"/>
<feature type="domain" description="ABC transporter" evidence="6">
    <location>
        <begin position="333"/>
        <end position="546"/>
    </location>
</feature>
<dbReference type="CDD" id="cd03221">
    <property type="entry name" value="ABCF_EF-3"/>
    <property type="match status" value="2"/>
</dbReference>
<dbReference type="Proteomes" id="UP000019591">
    <property type="component" value="Chromosome"/>
</dbReference>
<feature type="region of interest" description="Disordered" evidence="5">
    <location>
        <begin position="547"/>
        <end position="571"/>
    </location>
</feature>
<keyword evidence="2" id="KW-0547">Nucleotide-binding</keyword>
<dbReference type="InterPro" id="IPR003593">
    <property type="entry name" value="AAA+_ATPase"/>
</dbReference>
<dbReference type="PROSITE" id="PS00211">
    <property type="entry name" value="ABC_TRANSPORTER_1"/>
    <property type="match status" value="2"/>
</dbReference>
<dbReference type="PANTHER" id="PTHR42855:SF2">
    <property type="entry name" value="DRUG RESISTANCE ABC TRANSPORTER,ATP-BINDING PROTEIN"/>
    <property type="match status" value="1"/>
</dbReference>
<dbReference type="EMBL" id="CP007452">
    <property type="protein sequence ID" value="AHM57058.1"/>
    <property type="molecule type" value="Genomic_DNA"/>
</dbReference>
<dbReference type="Gene3D" id="3.40.50.300">
    <property type="entry name" value="P-loop containing nucleotide triphosphate hydrolases"/>
    <property type="match status" value="2"/>
</dbReference>
<evidence type="ECO:0000313" key="7">
    <source>
        <dbReference type="EMBL" id="AHM57058.1"/>
    </source>
</evidence>
<dbReference type="InterPro" id="IPR003439">
    <property type="entry name" value="ABC_transporter-like_ATP-bd"/>
</dbReference>
<keyword evidence="4" id="KW-0175">Coiled coil</keyword>
<dbReference type="HOGENOM" id="CLU_000604_36_0_9"/>
<dbReference type="AlphaFoldDB" id="W8TGU3"/>
<dbReference type="KEGG" id="eac:EAL2_c17630"/>
<feature type="domain" description="ABC transporter" evidence="6">
    <location>
        <begin position="4"/>
        <end position="263"/>
    </location>
</feature>
<evidence type="ECO:0000256" key="1">
    <source>
        <dbReference type="ARBA" id="ARBA00022737"/>
    </source>
</evidence>
<gene>
    <name evidence="7" type="primary">ydiF1</name>
    <name evidence="7" type="ORF">EAL2_c17630</name>
</gene>
<dbReference type="InterPro" id="IPR037118">
    <property type="entry name" value="Val-tRNA_synth_C_sf"/>
</dbReference>
<feature type="coiled-coil region" evidence="4">
    <location>
        <begin position="256"/>
        <end position="286"/>
    </location>
</feature>
<proteinExistence type="predicted"/>
<dbReference type="Pfam" id="PF12848">
    <property type="entry name" value="ABC_tran_Xtn"/>
    <property type="match status" value="1"/>
</dbReference>
<dbReference type="InterPro" id="IPR027417">
    <property type="entry name" value="P-loop_NTPase"/>
</dbReference>
<organism evidence="7 8">
    <name type="scientific">Peptoclostridium acidaminophilum DSM 3953</name>
    <dbReference type="NCBI Taxonomy" id="1286171"/>
    <lineage>
        <taxon>Bacteria</taxon>
        <taxon>Bacillati</taxon>
        <taxon>Bacillota</taxon>
        <taxon>Clostridia</taxon>
        <taxon>Peptostreptococcales</taxon>
        <taxon>Peptoclostridiaceae</taxon>
        <taxon>Peptoclostridium</taxon>
    </lineage>
</organism>
<dbReference type="RefSeq" id="WP_025436020.1">
    <property type="nucleotide sequence ID" value="NZ_CP007452.1"/>
</dbReference>
<name>W8TGU3_PEPAC</name>
<dbReference type="GO" id="GO:0005524">
    <property type="term" value="F:ATP binding"/>
    <property type="evidence" value="ECO:0007669"/>
    <property type="project" value="UniProtKB-KW"/>
</dbReference>
<dbReference type="OrthoDB" id="9801441at2"/>
<dbReference type="SUPFAM" id="SSF52540">
    <property type="entry name" value="P-loop containing nucleoside triphosphate hydrolases"/>
    <property type="match status" value="2"/>
</dbReference>
<accession>W8TGU3</accession>